<proteinExistence type="predicted"/>
<dbReference type="HOGENOM" id="CLU_097805_1_0_11"/>
<dbReference type="PANTHER" id="PTHR37163">
    <property type="entry name" value="CONSERVED PROTEIN"/>
    <property type="match status" value="1"/>
</dbReference>
<dbReference type="AlphaFoldDB" id="A0A0F6Z4Z7"/>
<dbReference type="Proteomes" id="UP000034037">
    <property type="component" value="Chromosome"/>
</dbReference>
<keyword evidence="2" id="KW-1185">Reference proteome</keyword>
<accession>A0A0F6Z4Z7</accession>
<dbReference type="PANTHER" id="PTHR37163:SF1">
    <property type="entry name" value="DUF501 DOMAIN-CONTAINING PROTEIN"/>
    <property type="match status" value="1"/>
</dbReference>
<gene>
    <name evidence="1" type="ORF">YH66_05460</name>
</gene>
<dbReference type="RefSeq" id="WP_034983655.1">
    <property type="nucleotide sequence ID" value="NZ_CP011309.1"/>
</dbReference>
<name>A0A0F6Z4Z7_9CORY</name>
<dbReference type="PATRIC" id="fig|92706.3.peg.1131"/>
<dbReference type="EMBL" id="CP011309">
    <property type="protein sequence ID" value="AKF27040.1"/>
    <property type="molecule type" value="Genomic_DNA"/>
</dbReference>
<dbReference type="InterPro" id="IPR007511">
    <property type="entry name" value="DUF501"/>
</dbReference>
<sequence length="184" mass="20205">MSVNEADLKAVEEQLGRAPRGVLDISYRSPDGVPGVVMTAPKLDDGTPFPTLYYLTDPRLTTEASRLEVALVMKWMTDRLSTDEELRADYQRAHEHFLAKRNAIEDLGTDFSGGGMPDRVKCLHVLIAYALAEGPDHFRLGTEAVAMAAEHGDLRGTAIPEDWPTVQDLGINMEDFDFSRAGGA</sequence>
<dbReference type="Pfam" id="PF04417">
    <property type="entry name" value="DUF501"/>
    <property type="match status" value="1"/>
</dbReference>
<evidence type="ECO:0000313" key="2">
    <source>
        <dbReference type="Proteomes" id="UP000034037"/>
    </source>
</evidence>
<organism evidence="1 2">
    <name type="scientific">[Brevibacterium] flavum</name>
    <dbReference type="NCBI Taxonomy" id="92706"/>
    <lineage>
        <taxon>Bacteria</taxon>
        <taxon>Bacillati</taxon>
        <taxon>Actinomycetota</taxon>
        <taxon>Actinomycetes</taxon>
        <taxon>Mycobacteriales</taxon>
        <taxon>Corynebacteriaceae</taxon>
        <taxon>Corynebacterium</taxon>
    </lineage>
</organism>
<evidence type="ECO:0000313" key="1">
    <source>
        <dbReference type="EMBL" id="AKF27040.1"/>
    </source>
</evidence>
<protein>
    <submittedName>
        <fullName evidence="1">Septum formation initiator family protein</fullName>
    </submittedName>
</protein>
<reference evidence="1 2" key="1">
    <citation type="submission" date="2015-04" db="EMBL/GenBank/DDBJ databases">
        <title>Complete Genome Sequence of Brevibacterium flavum ATCC 15168.</title>
        <authorList>
            <person name="Ahn J."/>
            <person name="Park G."/>
            <person name="Jeon W."/>
            <person name="Jang Y."/>
            <person name="Jang M."/>
            <person name="Lee H."/>
            <person name="Lee H."/>
        </authorList>
    </citation>
    <scope>NUCLEOTIDE SEQUENCE [LARGE SCALE GENOMIC DNA]</scope>
    <source>
        <strain evidence="1 2">ATCC 15168</strain>
    </source>
</reference>